<sequence length="182" mass="21290">MELALKTDIQNKLREEINEKTKNNNGEITYDNLHEMTYLNQVVNETLRMYTPGFANIRKASNDYKIPNSKHIIPKDSIVWIPTVGFHYDERYWKNPQIFDPDRFTPEEIAKRPAHIFFPFGDGQRNCIGMRFGLLNVKFGVATVIKNFKLTIDSRTIYPAKLNPKNPSIEMFGGYWIKCEKI</sequence>
<evidence type="ECO:0000256" key="15">
    <source>
        <dbReference type="RuleBase" id="RU000461"/>
    </source>
</evidence>
<dbReference type="GO" id="GO:0020037">
    <property type="term" value="F:heme binding"/>
    <property type="evidence" value="ECO:0007669"/>
    <property type="project" value="InterPro"/>
</dbReference>
<evidence type="ECO:0000256" key="4">
    <source>
        <dbReference type="ARBA" id="ARBA00004406"/>
    </source>
</evidence>
<keyword evidence="7 14" id="KW-0479">Metal-binding</keyword>
<keyword evidence="13" id="KW-0472">Membrane</keyword>
<dbReference type="InterPro" id="IPR050476">
    <property type="entry name" value="Insect_CytP450_Detox"/>
</dbReference>
<comment type="function">
    <text evidence="2">May be involved in the metabolism of insect hormones and in the breakdown of synthetic insecticides.</text>
</comment>
<dbReference type="SUPFAM" id="SSF48264">
    <property type="entry name" value="Cytochrome P450"/>
    <property type="match status" value="1"/>
</dbReference>
<keyword evidence="8" id="KW-0256">Endoplasmic reticulum</keyword>
<keyword evidence="17" id="KW-1185">Reference proteome</keyword>
<evidence type="ECO:0000256" key="11">
    <source>
        <dbReference type="ARBA" id="ARBA00023004"/>
    </source>
</evidence>
<evidence type="ECO:0000256" key="12">
    <source>
        <dbReference type="ARBA" id="ARBA00023033"/>
    </source>
</evidence>
<dbReference type="InterPro" id="IPR017972">
    <property type="entry name" value="Cyt_P450_CS"/>
</dbReference>
<keyword evidence="9" id="KW-0492">Microsome</keyword>
<dbReference type="OrthoDB" id="7722793at2759"/>
<accession>A0A9J6BJN4</accession>
<evidence type="ECO:0000256" key="10">
    <source>
        <dbReference type="ARBA" id="ARBA00023002"/>
    </source>
</evidence>
<comment type="cofactor">
    <cofactor evidence="1 14">
        <name>heme</name>
        <dbReference type="ChEBI" id="CHEBI:30413"/>
    </cofactor>
</comment>
<feature type="binding site" description="axial binding residue" evidence="14">
    <location>
        <position position="127"/>
    </location>
    <ligand>
        <name>heme</name>
        <dbReference type="ChEBI" id="CHEBI:30413"/>
    </ligand>
    <ligandPart>
        <name>Fe</name>
        <dbReference type="ChEBI" id="CHEBI:18248"/>
    </ligandPart>
</feature>
<evidence type="ECO:0000256" key="9">
    <source>
        <dbReference type="ARBA" id="ARBA00022848"/>
    </source>
</evidence>
<gene>
    <name evidence="16" type="ORF">PVAND_000057</name>
</gene>
<reference evidence="16" key="1">
    <citation type="submission" date="2021-03" db="EMBL/GenBank/DDBJ databases">
        <title>Chromosome level genome of the anhydrobiotic midge Polypedilum vanderplanki.</title>
        <authorList>
            <person name="Yoshida Y."/>
            <person name="Kikawada T."/>
            <person name="Gusev O."/>
        </authorList>
    </citation>
    <scope>NUCLEOTIDE SEQUENCE</scope>
    <source>
        <strain evidence="16">NIAS01</strain>
        <tissue evidence="16">Whole body or cell culture</tissue>
    </source>
</reference>
<evidence type="ECO:0000256" key="1">
    <source>
        <dbReference type="ARBA" id="ARBA00001971"/>
    </source>
</evidence>
<organism evidence="16 17">
    <name type="scientific">Polypedilum vanderplanki</name>
    <name type="common">Sleeping chironomid midge</name>
    <dbReference type="NCBI Taxonomy" id="319348"/>
    <lineage>
        <taxon>Eukaryota</taxon>
        <taxon>Metazoa</taxon>
        <taxon>Ecdysozoa</taxon>
        <taxon>Arthropoda</taxon>
        <taxon>Hexapoda</taxon>
        <taxon>Insecta</taxon>
        <taxon>Pterygota</taxon>
        <taxon>Neoptera</taxon>
        <taxon>Endopterygota</taxon>
        <taxon>Diptera</taxon>
        <taxon>Nematocera</taxon>
        <taxon>Chironomoidea</taxon>
        <taxon>Chironomidae</taxon>
        <taxon>Chironominae</taxon>
        <taxon>Polypedilum</taxon>
        <taxon>Polypedilum</taxon>
    </lineage>
</organism>
<comment type="similarity">
    <text evidence="5 15">Belongs to the cytochrome P450 family.</text>
</comment>
<dbReference type="InterPro" id="IPR036396">
    <property type="entry name" value="Cyt_P450_sf"/>
</dbReference>
<dbReference type="InterPro" id="IPR001128">
    <property type="entry name" value="Cyt_P450"/>
</dbReference>
<dbReference type="Pfam" id="PF00067">
    <property type="entry name" value="p450"/>
    <property type="match status" value="1"/>
</dbReference>
<dbReference type="EMBL" id="JADBJN010000003">
    <property type="protein sequence ID" value="KAG5669763.1"/>
    <property type="molecule type" value="Genomic_DNA"/>
</dbReference>
<evidence type="ECO:0000256" key="5">
    <source>
        <dbReference type="ARBA" id="ARBA00010617"/>
    </source>
</evidence>
<evidence type="ECO:0000256" key="13">
    <source>
        <dbReference type="ARBA" id="ARBA00023136"/>
    </source>
</evidence>
<dbReference type="GO" id="GO:0005789">
    <property type="term" value="C:endoplasmic reticulum membrane"/>
    <property type="evidence" value="ECO:0007669"/>
    <property type="project" value="UniProtKB-SubCell"/>
</dbReference>
<evidence type="ECO:0000256" key="2">
    <source>
        <dbReference type="ARBA" id="ARBA00003690"/>
    </source>
</evidence>
<evidence type="ECO:0000256" key="3">
    <source>
        <dbReference type="ARBA" id="ARBA00004174"/>
    </source>
</evidence>
<dbReference type="GO" id="GO:0016705">
    <property type="term" value="F:oxidoreductase activity, acting on paired donors, with incorporation or reduction of molecular oxygen"/>
    <property type="evidence" value="ECO:0007669"/>
    <property type="project" value="InterPro"/>
</dbReference>
<keyword evidence="11 14" id="KW-0408">Iron</keyword>
<dbReference type="InterPro" id="IPR002403">
    <property type="entry name" value="Cyt_P450_E_grp-IV"/>
</dbReference>
<dbReference type="PANTHER" id="PTHR24292:SF100">
    <property type="entry name" value="CYTOCHROME P450 6A16, ISOFORM B-RELATED"/>
    <property type="match status" value="1"/>
</dbReference>
<evidence type="ECO:0000256" key="8">
    <source>
        <dbReference type="ARBA" id="ARBA00022824"/>
    </source>
</evidence>
<protein>
    <recommendedName>
        <fullName evidence="18">Cytochrome P450</fullName>
    </recommendedName>
</protein>
<dbReference type="GO" id="GO:0005506">
    <property type="term" value="F:iron ion binding"/>
    <property type="evidence" value="ECO:0007669"/>
    <property type="project" value="InterPro"/>
</dbReference>
<evidence type="ECO:0000256" key="6">
    <source>
        <dbReference type="ARBA" id="ARBA00022617"/>
    </source>
</evidence>
<keyword evidence="6 14" id="KW-0349">Heme</keyword>
<comment type="subcellular location">
    <subcellularLocation>
        <location evidence="4">Endoplasmic reticulum membrane</location>
        <topology evidence="4">Peripheral membrane protein</topology>
    </subcellularLocation>
    <subcellularLocation>
        <location evidence="3">Microsome membrane</location>
        <topology evidence="3">Peripheral membrane protein</topology>
    </subcellularLocation>
</comment>
<evidence type="ECO:0000256" key="14">
    <source>
        <dbReference type="PIRSR" id="PIRSR602403-1"/>
    </source>
</evidence>
<evidence type="ECO:0000313" key="17">
    <source>
        <dbReference type="Proteomes" id="UP001107558"/>
    </source>
</evidence>
<dbReference type="PROSITE" id="PS00086">
    <property type="entry name" value="CYTOCHROME_P450"/>
    <property type="match status" value="1"/>
</dbReference>
<dbReference type="Proteomes" id="UP001107558">
    <property type="component" value="Chromosome 3"/>
</dbReference>
<keyword evidence="12 15" id="KW-0503">Monooxygenase</keyword>
<dbReference type="PRINTS" id="PR00385">
    <property type="entry name" value="P450"/>
</dbReference>
<evidence type="ECO:0000313" key="16">
    <source>
        <dbReference type="EMBL" id="KAG5669763.1"/>
    </source>
</evidence>
<evidence type="ECO:0000256" key="7">
    <source>
        <dbReference type="ARBA" id="ARBA00022723"/>
    </source>
</evidence>
<dbReference type="GO" id="GO:0004497">
    <property type="term" value="F:monooxygenase activity"/>
    <property type="evidence" value="ECO:0007669"/>
    <property type="project" value="UniProtKB-KW"/>
</dbReference>
<evidence type="ECO:0008006" key="18">
    <source>
        <dbReference type="Google" id="ProtNLM"/>
    </source>
</evidence>
<name>A0A9J6BJN4_POLVA</name>
<dbReference type="AlphaFoldDB" id="A0A9J6BJN4"/>
<dbReference type="Gene3D" id="1.10.630.10">
    <property type="entry name" value="Cytochrome P450"/>
    <property type="match status" value="1"/>
</dbReference>
<keyword evidence="10 15" id="KW-0560">Oxidoreductase</keyword>
<dbReference type="PANTHER" id="PTHR24292">
    <property type="entry name" value="CYTOCHROME P450"/>
    <property type="match status" value="1"/>
</dbReference>
<proteinExistence type="inferred from homology"/>
<comment type="caution">
    <text evidence="16">The sequence shown here is derived from an EMBL/GenBank/DDBJ whole genome shotgun (WGS) entry which is preliminary data.</text>
</comment>
<dbReference type="PRINTS" id="PR00465">
    <property type="entry name" value="EP450IV"/>
</dbReference>